<dbReference type="GO" id="GO:0022857">
    <property type="term" value="F:transmembrane transporter activity"/>
    <property type="evidence" value="ECO:0007669"/>
    <property type="project" value="TreeGrafter"/>
</dbReference>
<dbReference type="GO" id="GO:0005524">
    <property type="term" value="F:ATP binding"/>
    <property type="evidence" value="ECO:0007669"/>
    <property type="project" value="UniProtKB-KW"/>
</dbReference>
<dbReference type="Gene3D" id="3.40.50.300">
    <property type="entry name" value="P-loop containing nucleotide triphosphate hydrolases"/>
    <property type="match status" value="1"/>
</dbReference>
<reference evidence="4" key="2">
    <citation type="submission" date="2021-04" db="EMBL/GenBank/DDBJ databases">
        <authorList>
            <person name="Gilroy R."/>
        </authorList>
    </citation>
    <scope>NUCLEOTIDE SEQUENCE</scope>
    <source>
        <strain evidence="4">ChiHecec2B26-446</strain>
    </source>
</reference>
<reference evidence="4" key="1">
    <citation type="journal article" date="2021" name="PeerJ">
        <title>Extensive microbial diversity within the chicken gut microbiome revealed by metagenomics and culture.</title>
        <authorList>
            <person name="Gilroy R."/>
            <person name="Ravi A."/>
            <person name="Getino M."/>
            <person name="Pursley I."/>
            <person name="Horton D.L."/>
            <person name="Alikhan N.F."/>
            <person name="Baker D."/>
            <person name="Gharbi K."/>
            <person name="Hall N."/>
            <person name="Watson M."/>
            <person name="Adriaenssens E.M."/>
            <person name="Foster-Nyarko E."/>
            <person name="Jarju S."/>
            <person name="Secka A."/>
            <person name="Antonio M."/>
            <person name="Oren A."/>
            <person name="Chaudhuri R.R."/>
            <person name="La Ragione R."/>
            <person name="Hildebrand F."/>
            <person name="Pallen M.J."/>
        </authorList>
    </citation>
    <scope>NUCLEOTIDE SEQUENCE</scope>
    <source>
        <strain evidence="4">ChiHecec2B26-446</strain>
    </source>
</reference>
<dbReference type="InterPro" id="IPR003593">
    <property type="entry name" value="AAA+_ATPase"/>
</dbReference>
<dbReference type="SMART" id="SM00382">
    <property type="entry name" value="AAA"/>
    <property type="match status" value="1"/>
</dbReference>
<dbReference type="Pfam" id="PF00005">
    <property type="entry name" value="ABC_tran"/>
    <property type="match status" value="1"/>
</dbReference>
<sequence>MDRIFEARNLSRSYGGVCALWLPEFQVERGECVALTGRNGSGKSTLLRLLAFLEQPDAGTLHYYGSTTDPRRDITLLLQDPYLLKCSVFKNVTLGLRLRGETDHLEERYRAAMQDAGFEDPMALADRTQAMLSGGERQRVALASRLALSPRVLLLDEPTAHVDAASEEIIYASVRACLNRGVTVLCATHDRTLFDFLDAREVVLRPRS</sequence>
<comment type="caution">
    <text evidence="4">The sequence shown here is derived from an EMBL/GenBank/DDBJ whole genome shotgun (WGS) entry which is preliminary data.</text>
</comment>
<dbReference type="GO" id="GO:0005886">
    <property type="term" value="C:plasma membrane"/>
    <property type="evidence" value="ECO:0007669"/>
    <property type="project" value="TreeGrafter"/>
</dbReference>
<dbReference type="InterPro" id="IPR003439">
    <property type="entry name" value="ABC_transporter-like_ATP-bd"/>
</dbReference>
<dbReference type="EMBL" id="DXHV01000085">
    <property type="protein sequence ID" value="HIW01639.1"/>
    <property type="molecule type" value="Genomic_DNA"/>
</dbReference>
<evidence type="ECO:0000256" key="2">
    <source>
        <dbReference type="ARBA" id="ARBA00022840"/>
    </source>
</evidence>
<dbReference type="SUPFAM" id="SSF52540">
    <property type="entry name" value="P-loop containing nucleoside triphosphate hydrolases"/>
    <property type="match status" value="1"/>
</dbReference>
<name>A0A9D1TQP2_9BACT</name>
<keyword evidence="1" id="KW-0547">Nucleotide-binding</keyword>
<dbReference type="PROSITE" id="PS50893">
    <property type="entry name" value="ABC_TRANSPORTER_2"/>
    <property type="match status" value="1"/>
</dbReference>
<dbReference type="PANTHER" id="PTHR24220">
    <property type="entry name" value="IMPORT ATP-BINDING PROTEIN"/>
    <property type="match status" value="1"/>
</dbReference>
<dbReference type="PANTHER" id="PTHR24220:SF612">
    <property type="entry name" value="FE(3+) IONS IMPORT ATP-BINDING PROTEIN FBPC"/>
    <property type="match status" value="1"/>
</dbReference>
<evidence type="ECO:0000259" key="3">
    <source>
        <dbReference type="PROSITE" id="PS50893"/>
    </source>
</evidence>
<dbReference type="AlphaFoldDB" id="A0A9D1TQP2"/>
<evidence type="ECO:0000313" key="5">
    <source>
        <dbReference type="Proteomes" id="UP000886752"/>
    </source>
</evidence>
<dbReference type="Proteomes" id="UP000886752">
    <property type="component" value="Unassembled WGS sequence"/>
</dbReference>
<protein>
    <submittedName>
        <fullName evidence="4">ATP-binding cassette domain-containing protein</fullName>
    </submittedName>
</protein>
<evidence type="ECO:0000256" key="1">
    <source>
        <dbReference type="ARBA" id="ARBA00022741"/>
    </source>
</evidence>
<organism evidence="4 5">
    <name type="scientific">Candidatus Desulfovibrio intestinipullorum</name>
    <dbReference type="NCBI Taxonomy" id="2838536"/>
    <lineage>
        <taxon>Bacteria</taxon>
        <taxon>Pseudomonadati</taxon>
        <taxon>Thermodesulfobacteriota</taxon>
        <taxon>Desulfovibrionia</taxon>
        <taxon>Desulfovibrionales</taxon>
        <taxon>Desulfovibrionaceae</taxon>
        <taxon>Desulfovibrio</taxon>
    </lineage>
</organism>
<evidence type="ECO:0000313" key="4">
    <source>
        <dbReference type="EMBL" id="HIW01639.1"/>
    </source>
</evidence>
<feature type="domain" description="ABC transporter" evidence="3">
    <location>
        <begin position="5"/>
        <end position="206"/>
    </location>
</feature>
<gene>
    <name evidence="4" type="ORF">H9894_10715</name>
</gene>
<dbReference type="InterPro" id="IPR027417">
    <property type="entry name" value="P-loop_NTPase"/>
</dbReference>
<keyword evidence="2 4" id="KW-0067">ATP-binding</keyword>
<dbReference type="InterPro" id="IPR015854">
    <property type="entry name" value="ABC_transpr_LolD-like"/>
</dbReference>
<accession>A0A9D1TQP2</accession>
<proteinExistence type="predicted"/>
<dbReference type="GO" id="GO:0016887">
    <property type="term" value="F:ATP hydrolysis activity"/>
    <property type="evidence" value="ECO:0007669"/>
    <property type="project" value="InterPro"/>
</dbReference>